<dbReference type="Pfam" id="PF10146">
    <property type="entry name" value="zf-C4H2"/>
    <property type="match status" value="1"/>
</dbReference>
<feature type="coiled-coil region" evidence="1">
    <location>
        <begin position="81"/>
        <end position="115"/>
    </location>
</feature>
<accession>A0A165ZX22</accession>
<proteinExistence type="predicted"/>
<evidence type="ECO:0000256" key="2">
    <source>
        <dbReference type="SAM" id="MobiDB-lite"/>
    </source>
</evidence>
<dbReference type="Proteomes" id="UP000076798">
    <property type="component" value="Unassembled WGS sequence"/>
</dbReference>
<keyword evidence="4" id="KW-1185">Reference proteome</keyword>
<sequence length="248" mass="27687">MQSVVQQQQQQQQQTQQSTQPHSLVNVSNIPVQEPYPKPIVAQGHDWTKNLIQLAKTAELKKHALTLQLHTAHILAAHASLDQKNKALQDIKEQKNRIESERKRLLDDLAQINSDRDKIDLSESSITKETADLRSKIQSLTDGPYAVAKRDVDVLRQELGQPPLPSLQSTLEERNAAYLTSRRLRGQMPPISVSTSIEVSRNMSNTSGSTSMPETQRNPETGEPPAKRPRGRPKGSKNKPKVLPLPTS</sequence>
<dbReference type="InterPro" id="IPR018482">
    <property type="entry name" value="Znf-C4H2"/>
</dbReference>
<keyword evidence="1" id="KW-0175">Coiled coil</keyword>
<feature type="compositionally biased region" description="Low complexity" evidence="2">
    <location>
        <begin position="1"/>
        <end position="20"/>
    </location>
</feature>
<name>A0A165ZX22_9AGAM</name>
<dbReference type="OrthoDB" id="20865at2759"/>
<feature type="region of interest" description="Disordered" evidence="2">
    <location>
        <begin position="1"/>
        <end position="23"/>
    </location>
</feature>
<gene>
    <name evidence="3" type="ORF">SISSUDRAFT_991453</name>
</gene>
<evidence type="ECO:0000313" key="3">
    <source>
        <dbReference type="EMBL" id="KZT34725.1"/>
    </source>
</evidence>
<feature type="region of interest" description="Disordered" evidence="2">
    <location>
        <begin position="180"/>
        <end position="248"/>
    </location>
</feature>
<feature type="compositionally biased region" description="Basic residues" evidence="2">
    <location>
        <begin position="227"/>
        <end position="240"/>
    </location>
</feature>
<dbReference type="AlphaFoldDB" id="A0A165ZX22"/>
<evidence type="ECO:0000313" key="4">
    <source>
        <dbReference type="Proteomes" id="UP000076798"/>
    </source>
</evidence>
<evidence type="ECO:0000256" key="1">
    <source>
        <dbReference type="SAM" id="Coils"/>
    </source>
</evidence>
<reference evidence="3 4" key="1">
    <citation type="journal article" date="2016" name="Mol. Biol. Evol.">
        <title>Comparative Genomics of Early-Diverging Mushroom-Forming Fungi Provides Insights into the Origins of Lignocellulose Decay Capabilities.</title>
        <authorList>
            <person name="Nagy L.G."/>
            <person name="Riley R."/>
            <person name="Tritt A."/>
            <person name="Adam C."/>
            <person name="Daum C."/>
            <person name="Floudas D."/>
            <person name="Sun H."/>
            <person name="Yadav J.S."/>
            <person name="Pangilinan J."/>
            <person name="Larsson K.H."/>
            <person name="Matsuura K."/>
            <person name="Barry K."/>
            <person name="Labutti K."/>
            <person name="Kuo R."/>
            <person name="Ohm R.A."/>
            <person name="Bhattacharya S.S."/>
            <person name="Shirouzu T."/>
            <person name="Yoshinaga Y."/>
            <person name="Martin F.M."/>
            <person name="Grigoriev I.V."/>
            <person name="Hibbett D.S."/>
        </authorList>
    </citation>
    <scope>NUCLEOTIDE SEQUENCE [LARGE SCALE GENOMIC DNA]</scope>
    <source>
        <strain evidence="3 4">HHB10207 ss-3</strain>
    </source>
</reference>
<organism evidence="3 4">
    <name type="scientific">Sistotremastrum suecicum HHB10207 ss-3</name>
    <dbReference type="NCBI Taxonomy" id="1314776"/>
    <lineage>
        <taxon>Eukaryota</taxon>
        <taxon>Fungi</taxon>
        <taxon>Dikarya</taxon>
        <taxon>Basidiomycota</taxon>
        <taxon>Agaricomycotina</taxon>
        <taxon>Agaricomycetes</taxon>
        <taxon>Sistotremastrales</taxon>
        <taxon>Sistotremastraceae</taxon>
        <taxon>Sistotremastrum</taxon>
    </lineage>
</organism>
<dbReference type="EMBL" id="KV428168">
    <property type="protein sequence ID" value="KZT34725.1"/>
    <property type="molecule type" value="Genomic_DNA"/>
</dbReference>
<feature type="compositionally biased region" description="Polar residues" evidence="2">
    <location>
        <begin position="192"/>
        <end position="219"/>
    </location>
</feature>
<protein>
    <submittedName>
        <fullName evidence="3">Uncharacterized protein</fullName>
    </submittedName>
</protein>